<sequence>GLSPLVSLQLTIIFKNFQECVEQKMYHADTDELPSAFADGSKNGGERHGANAARGGAGPRAARGDQARCIGTTIVVRQVGRHLTFAVRMPEEVVNSVEEGDDQHLYLCLHGCPANQRIDFRNFRARAAEAQGSGRNRDRGAAPPLPPHGFTYQSARAKCKERLPVEDLYSQSCVFDLLSSGDINFTMAAYCAFEDVKMLHSNSKRSHI</sequence>
<dbReference type="InterPro" id="IPR040287">
    <property type="entry name" value="RGM"/>
</dbReference>
<protein>
    <submittedName>
        <fullName evidence="3">Repulsive guidance molecule BMP co-receptor a</fullName>
    </submittedName>
</protein>
<dbReference type="InterPro" id="IPR009496">
    <property type="entry name" value="RGM_C"/>
</dbReference>
<dbReference type="Proteomes" id="UP000007303">
    <property type="component" value="Unassembled WGS sequence"/>
</dbReference>
<dbReference type="InParanoid" id="H3BZS8"/>
<dbReference type="PANTHER" id="PTHR31428:SF4">
    <property type="entry name" value="REPULSIVE GUIDANCE MOLECULE A"/>
    <property type="match status" value="1"/>
</dbReference>
<keyword evidence="4" id="KW-1185">Reference proteome</keyword>
<dbReference type="GO" id="GO:0030509">
    <property type="term" value="P:BMP signaling pathway"/>
    <property type="evidence" value="ECO:0007669"/>
    <property type="project" value="TreeGrafter"/>
</dbReference>
<proteinExistence type="predicted"/>
<dbReference type="GeneTree" id="ENSGT00950000183112"/>
<dbReference type="HOGENOM" id="CLU_095925_0_0_1"/>
<organism evidence="3 4">
    <name type="scientific">Tetraodon nigroviridis</name>
    <name type="common">Spotted green pufferfish</name>
    <name type="synonym">Chelonodon nigroviridis</name>
    <dbReference type="NCBI Taxonomy" id="99883"/>
    <lineage>
        <taxon>Eukaryota</taxon>
        <taxon>Metazoa</taxon>
        <taxon>Chordata</taxon>
        <taxon>Craniata</taxon>
        <taxon>Vertebrata</taxon>
        <taxon>Euteleostomi</taxon>
        <taxon>Actinopterygii</taxon>
        <taxon>Neopterygii</taxon>
        <taxon>Teleostei</taxon>
        <taxon>Neoteleostei</taxon>
        <taxon>Acanthomorphata</taxon>
        <taxon>Eupercaria</taxon>
        <taxon>Tetraodontiformes</taxon>
        <taxon>Tetradontoidea</taxon>
        <taxon>Tetraodontidae</taxon>
        <taxon>Tetraodon</taxon>
    </lineage>
</organism>
<accession>H3BZS8</accession>
<evidence type="ECO:0000313" key="4">
    <source>
        <dbReference type="Proteomes" id="UP000007303"/>
    </source>
</evidence>
<feature type="region of interest" description="Disordered" evidence="1">
    <location>
        <begin position="37"/>
        <end position="64"/>
    </location>
</feature>
<dbReference type="PANTHER" id="PTHR31428">
    <property type="entry name" value="RGM DOMAIN FAMILY MEMBER DRAG-1"/>
    <property type="match status" value="1"/>
</dbReference>
<evidence type="ECO:0000256" key="1">
    <source>
        <dbReference type="SAM" id="MobiDB-lite"/>
    </source>
</evidence>
<reference evidence="3" key="2">
    <citation type="submission" date="2025-08" db="UniProtKB">
        <authorList>
            <consortium name="Ensembl"/>
        </authorList>
    </citation>
    <scope>IDENTIFICATION</scope>
</reference>
<dbReference type="GO" id="GO:0015026">
    <property type="term" value="F:coreceptor activity"/>
    <property type="evidence" value="ECO:0007669"/>
    <property type="project" value="TreeGrafter"/>
</dbReference>
<feature type="domain" description="Repulsive guidance molecule C-terminal" evidence="2">
    <location>
        <begin position="9"/>
        <end position="201"/>
    </location>
</feature>
<dbReference type="Pfam" id="PF06534">
    <property type="entry name" value="RGM_C"/>
    <property type="match status" value="1"/>
</dbReference>
<evidence type="ECO:0000313" key="3">
    <source>
        <dbReference type="Ensembl" id="ENSTNIP00000001494.1"/>
    </source>
</evidence>
<dbReference type="Ensembl" id="ENSTNIT00000000855.1">
    <property type="protein sequence ID" value="ENSTNIP00000001494.1"/>
    <property type="gene ID" value="ENSTNIG00000000195.1"/>
</dbReference>
<evidence type="ECO:0000259" key="2">
    <source>
        <dbReference type="Pfam" id="PF06534"/>
    </source>
</evidence>
<name>H3BZS8_TETNG</name>
<dbReference type="Gene3D" id="3.40.1000.10">
    <property type="entry name" value="Mog1/PsbP, alpha/beta/alpha sandwich"/>
    <property type="match status" value="1"/>
</dbReference>
<dbReference type="GO" id="GO:0005886">
    <property type="term" value="C:plasma membrane"/>
    <property type="evidence" value="ECO:0007669"/>
    <property type="project" value="TreeGrafter"/>
</dbReference>
<dbReference type="AlphaFoldDB" id="H3BZS8"/>
<reference evidence="3" key="3">
    <citation type="submission" date="2025-09" db="UniProtKB">
        <authorList>
            <consortium name="Ensembl"/>
        </authorList>
    </citation>
    <scope>IDENTIFICATION</scope>
</reference>
<reference evidence="4" key="1">
    <citation type="journal article" date="2004" name="Nature">
        <title>Genome duplication in the teleost fish Tetraodon nigroviridis reveals the early vertebrate proto-karyotype.</title>
        <authorList>
            <person name="Jaillon O."/>
            <person name="Aury J.-M."/>
            <person name="Brunet F."/>
            <person name="Petit J.-L."/>
            <person name="Stange-Thomann N."/>
            <person name="Mauceli E."/>
            <person name="Bouneau L."/>
            <person name="Fischer C."/>
            <person name="Ozouf-Costaz C."/>
            <person name="Bernot A."/>
            <person name="Nicaud S."/>
            <person name="Jaffe D."/>
            <person name="Fisher S."/>
            <person name="Lutfalla G."/>
            <person name="Dossat C."/>
            <person name="Segurens B."/>
            <person name="Dasilva C."/>
            <person name="Salanoubat M."/>
            <person name="Levy M."/>
            <person name="Boudet N."/>
            <person name="Castellano S."/>
            <person name="Anthouard V."/>
            <person name="Jubin C."/>
            <person name="Castelli V."/>
            <person name="Katinka M."/>
            <person name="Vacherie B."/>
            <person name="Biemont C."/>
            <person name="Skalli Z."/>
            <person name="Cattolico L."/>
            <person name="Poulain J."/>
            <person name="De Berardinis V."/>
            <person name="Cruaud C."/>
            <person name="Duprat S."/>
            <person name="Brottier P."/>
            <person name="Coutanceau J.-P."/>
            <person name="Gouzy J."/>
            <person name="Parra G."/>
            <person name="Lardier G."/>
            <person name="Chapple C."/>
            <person name="McKernan K.J."/>
            <person name="McEwan P."/>
            <person name="Bosak S."/>
            <person name="Kellis M."/>
            <person name="Volff J.-N."/>
            <person name="Guigo R."/>
            <person name="Zody M.C."/>
            <person name="Mesirov J."/>
            <person name="Lindblad-Toh K."/>
            <person name="Birren B."/>
            <person name="Nusbaum C."/>
            <person name="Kahn D."/>
            <person name="Robinson-Rechavi M."/>
            <person name="Laudet V."/>
            <person name="Schachter V."/>
            <person name="Quetier F."/>
            <person name="Saurin W."/>
            <person name="Scarpelli C."/>
            <person name="Wincker P."/>
            <person name="Lander E.S."/>
            <person name="Weissenbach J."/>
            <person name="Roest Crollius H."/>
        </authorList>
    </citation>
    <scope>NUCLEOTIDE SEQUENCE [LARGE SCALE GENOMIC DNA]</scope>
</reference>